<dbReference type="RefSeq" id="WP_348713968.1">
    <property type="nucleotide sequence ID" value="NZ_CAXIXW010000019.1"/>
</dbReference>
<dbReference type="EMBL" id="CAXIXY010000009">
    <property type="protein sequence ID" value="CAL2094540.1"/>
    <property type="molecule type" value="Genomic_DNA"/>
</dbReference>
<evidence type="ECO:0000256" key="1">
    <source>
        <dbReference type="SAM" id="Coils"/>
    </source>
</evidence>
<name>A0ABM9P641_9FLAO</name>
<dbReference type="Proteomes" id="UP001497416">
    <property type="component" value="Unassembled WGS sequence"/>
</dbReference>
<accession>A0ABM9P641</accession>
<protein>
    <recommendedName>
        <fullName evidence="4">Cell division protein ZapB</fullName>
    </recommendedName>
</protein>
<evidence type="ECO:0000313" key="3">
    <source>
        <dbReference type="Proteomes" id="UP001497416"/>
    </source>
</evidence>
<reference evidence="2 3" key="1">
    <citation type="submission" date="2024-05" db="EMBL/GenBank/DDBJ databases">
        <authorList>
            <person name="Duchaud E."/>
        </authorList>
    </citation>
    <scope>NUCLEOTIDE SEQUENCE [LARGE SCALE GENOMIC DNA]</scope>
    <source>
        <strain evidence="2">Ena-SAMPLE-TAB-13-05-2024-13:56:06:370-140302</strain>
    </source>
</reference>
<keyword evidence="3" id="KW-1185">Reference proteome</keyword>
<keyword evidence="1" id="KW-0175">Coiled coil</keyword>
<feature type="coiled-coil region" evidence="1">
    <location>
        <begin position="8"/>
        <end position="63"/>
    </location>
</feature>
<evidence type="ECO:0008006" key="4">
    <source>
        <dbReference type="Google" id="ProtNLM"/>
    </source>
</evidence>
<sequence length="96" mass="11229">MSNTLEAIHLLELKLKDVLTRYEFLKKENEVLLQQNGELQYLLNEKEQQLETQEKKFEVLKVAKTIEGSNKDSRNTKLKINALIREIDKCITLLNA</sequence>
<gene>
    <name evidence="2" type="ORF">T190607A01A_70053</name>
</gene>
<proteinExistence type="predicted"/>
<evidence type="ECO:0000313" key="2">
    <source>
        <dbReference type="EMBL" id="CAL2094540.1"/>
    </source>
</evidence>
<organism evidence="2 3">
    <name type="scientific">Tenacibaculum platacis</name>
    <dbReference type="NCBI Taxonomy" id="3137852"/>
    <lineage>
        <taxon>Bacteria</taxon>
        <taxon>Pseudomonadati</taxon>
        <taxon>Bacteroidota</taxon>
        <taxon>Flavobacteriia</taxon>
        <taxon>Flavobacteriales</taxon>
        <taxon>Flavobacteriaceae</taxon>
        <taxon>Tenacibaculum</taxon>
    </lineage>
</organism>
<comment type="caution">
    <text evidence="2">The sequence shown here is derived from an EMBL/GenBank/DDBJ whole genome shotgun (WGS) entry which is preliminary data.</text>
</comment>